<feature type="compositionally biased region" description="Basic and acidic residues" evidence="1">
    <location>
        <begin position="143"/>
        <end position="153"/>
    </location>
</feature>
<feature type="compositionally biased region" description="Basic and acidic residues" evidence="1">
    <location>
        <begin position="215"/>
        <end position="226"/>
    </location>
</feature>
<dbReference type="WBParaSite" id="BXY_1498500.1">
    <property type="protein sequence ID" value="BXY_1498500.1"/>
    <property type="gene ID" value="BXY_1498500"/>
</dbReference>
<evidence type="ECO:0000313" key="2">
    <source>
        <dbReference type="Proteomes" id="UP000095284"/>
    </source>
</evidence>
<feature type="compositionally biased region" description="Basic and acidic residues" evidence="1">
    <location>
        <begin position="167"/>
        <end position="177"/>
    </location>
</feature>
<proteinExistence type="predicted"/>
<reference evidence="3" key="1">
    <citation type="submission" date="2016-11" db="UniProtKB">
        <authorList>
            <consortium name="WormBaseParasite"/>
        </authorList>
    </citation>
    <scope>IDENTIFICATION</scope>
</reference>
<feature type="region of interest" description="Disordered" evidence="1">
    <location>
        <begin position="129"/>
        <end position="235"/>
    </location>
</feature>
<dbReference type="AlphaFoldDB" id="A0A1I7SPJ3"/>
<dbReference type="Proteomes" id="UP000095284">
    <property type="component" value="Unplaced"/>
</dbReference>
<feature type="compositionally biased region" description="Basic and acidic residues" evidence="1">
    <location>
        <begin position="18"/>
        <end position="28"/>
    </location>
</feature>
<feature type="region of interest" description="Disordered" evidence="1">
    <location>
        <begin position="1"/>
        <end position="56"/>
    </location>
</feature>
<feature type="compositionally biased region" description="Basic and acidic residues" evidence="1">
    <location>
        <begin position="191"/>
        <end position="201"/>
    </location>
</feature>
<sequence>KDEISGAVQPEQAGQPKEVAEEHKKHEITGAVQPEQAGQPKEVVEEHKEPEIPETDHQIVTDLTLAEDQHLSSAQATPDTLEELTADLLFRREESNFEVQVVVYGIVEEVGLQIKPSSTEEIIKPKLSELYPASPEQAGQPKEVLEEHKKDDISGAVQPEQAGQPKEVVEQHKKDEISGAVQPEQAGQPKEVAEEHKKDEISGAVQPEQAGQPKEVAEEHEERRDIGSWFNLNRQ</sequence>
<organism evidence="2 3">
    <name type="scientific">Bursaphelenchus xylophilus</name>
    <name type="common">Pinewood nematode worm</name>
    <name type="synonym">Aphelenchoides xylophilus</name>
    <dbReference type="NCBI Taxonomy" id="6326"/>
    <lineage>
        <taxon>Eukaryota</taxon>
        <taxon>Metazoa</taxon>
        <taxon>Ecdysozoa</taxon>
        <taxon>Nematoda</taxon>
        <taxon>Chromadorea</taxon>
        <taxon>Rhabditida</taxon>
        <taxon>Tylenchina</taxon>
        <taxon>Tylenchomorpha</taxon>
        <taxon>Aphelenchoidea</taxon>
        <taxon>Aphelenchoididae</taxon>
        <taxon>Bursaphelenchus</taxon>
    </lineage>
</organism>
<feature type="compositionally biased region" description="Basic and acidic residues" evidence="1">
    <location>
        <begin position="42"/>
        <end position="56"/>
    </location>
</feature>
<accession>A0A1I7SPJ3</accession>
<name>A0A1I7SPJ3_BURXY</name>
<evidence type="ECO:0000313" key="3">
    <source>
        <dbReference type="WBParaSite" id="BXY_1498500.1"/>
    </source>
</evidence>
<protein>
    <submittedName>
        <fullName evidence="3">Glutamate rich 5</fullName>
    </submittedName>
</protein>
<evidence type="ECO:0000256" key="1">
    <source>
        <dbReference type="SAM" id="MobiDB-lite"/>
    </source>
</evidence>